<protein>
    <submittedName>
        <fullName evidence="2">Uncharacterized protein</fullName>
    </submittedName>
</protein>
<feature type="region of interest" description="Disordered" evidence="1">
    <location>
        <begin position="105"/>
        <end position="127"/>
    </location>
</feature>
<keyword evidence="3" id="KW-1185">Reference proteome</keyword>
<name>A0AA39ZDH4_9PEZI</name>
<accession>A0AA39ZDH4</accession>
<feature type="compositionally biased region" description="Basic and acidic residues" evidence="1">
    <location>
        <begin position="58"/>
        <end position="71"/>
    </location>
</feature>
<dbReference type="EMBL" id="JAULSY010000055">
    <property type="protein sequence ID" value="KAK0668500.1"/>
    <property type="molecule type" value="Genomic_DNA"/>
</dbReference>
<comment type="caution">
    <text evidence="2">The sequence shown here is derived from an EMBL/GenBank/DDBJ whole genome shotgun (WGS) entry which is preliminary data.</text>
</comment>
<dbReference type="AlphaFoldDB" id="A0AA39ZDH4"/>
<feature type="region of interest" description="Disordered" evidence="1">
    <location>
        <begin position="1"/>
        <end position="77"/>
    </location>
</feature>
<feature type="compositionally biased region" description="Polar residues" evidence="1">
    <location>
        <begin position="40"/>
        <end position="52"/>
    </location>
</feature>
<reference evidence="2" key="1">
    <citation type="submission" date="2023-06" db="EMBL/GenBank/DDBJ databases">
        <title>Genome-scale phylogeny and comparative genomics of the fungal order Sordariales.</title>
        <authorList>
            <consortium name="Lawrence Berkeley National Laboratory"/>
            <person name="Hensen N."/>
            <person name="Bonometti L."/>
            <person name="Westerberg I."/>
            <person name="Brannstrom I.O."/>
            <person name="Guillou S."/>
            <person name="Cros-Aarteil S."/>
            <person name="Calhoun S."/>
            <person name="Haridas S."/>
            <person name="Kuo A."/>
            <person name="Mondo S."/>
            <person name="Pangilinan J."/>
            <person name="Riley R."/>
            <person name="Labutti K."/>
            <person name="Andreopoulos B."/>
            <person name="Lipzen A."/>
            <person name="Chen C."/>
            <person name="Yanf M."/>
            <person name="Daum C."/>
            <person name="Ng V."/>
            <person name="Clum A."/>
            <person name="Steindorff A."/>
            <person name="Ohm R."/>
            <person name="Martin F."/>
            <person name="Silar P."/>
            <person name="Natvig D."/>
            <person name="Lalanne C."/>
            <person name="Gautier V."/>
            <person name="Ament-Velasquez S.L."/>
            <person name="Kruys A."/>
            <person name="Hutchinson M.I."/>
            <person name="Powell A.J."/>
            <person name="Barry K."/>
            <person name="Miller A.N."/>
            <person name="Grigoriev I.V."/>
            <person name="Debuchy R."/>
            <person name="Gladieux P."/>
            <person name="Thoren M.H."/>
            <person name="Johannesson H."/>
        </authorList>
    </citation>
    <scope>NUCLEOTIDE SEQUENCE</scope>
    <source>
        <strain evidence="2">CBS 307.81</strain>
    </source>
</reference>
<evidence type="ECO:0000313" key="3">
    <source>
        <dbReference type="Proteomes" id="UP001174997"/>
    </source>
</evidence>
<sequence length="199" mass="21040">MADLAPCNPEAQSRLADGADDQSGDANPHHPHHTPAKSVEGNTINEQVTAASISGDGEENHGDSNRLDGPPRGHSNANAALPLAATRESSGDSLSVAGAASSLAARSSDRAWSNTSSRLTSSDHEDDFDRGGDHFEVLFAFLDNDKEGLPSRLLNRSYASTTRENRYQVAIMAVDDAGVSGTIPPAYLYPTEIAREDLL</sequence>
<evidence type="ECO:0000256" key="1">
    <source>
        <dbReference type="SAM" id="MobiDB-lite"/>
    </source>
</evidence>
<evidence type="ECO:0000313" key="2">
    <source>
        <dbReference type="EMBL" id="KAK0668500.1"/>
    </source>
</evidence>
<dbReference type="Proteomes" id="UP001174997">
    <property type="component" value="Unassembled WGS sequence"/>
</dbReference>
<gene>
    <name evidence="2" type="ORF">QBC41DRAFT_226066</name>
</gene>
<proteinExistence type="predicted"/>
<organism evidence="2 3">
    <name type="scientific">Cercophora samala</name>
    <dbReference type="NCBI Taxonomy" id="330535"/>
    <lineage>
        <taxon>Eukaryota</taxon>
        <taxon>Fungi</taxon>
        <taxon>Dikarya</taxon>
        <taxon>Ascomycota</taxon>
        <taxon>Pezizomycotina</taxon>
        <taxon>Sordariomycetes</taxon>
        <taxon>Sordariomycetidae</taxon>
        <taxon>Sordariales</taxon>
        <taxon>Lasiosphaeriaceae</taxon>
        <taxon>Cercophora</taxon>
    </lineage>
</organism>